<sequence length="48" mass="5175">MLTNLGALAQIAAMPLFAFLALIAGFAASLLIFVMLLRFKFGSPWFAV</sequence>
<feature type="transmembrane region" description="Helical" evidence="1">
    <location>
        <begin position="12"/>
        <end position="37"/>
    </location>
</feature>
<keyword evidence="1" id="KW-1133">Transmembrane helix</keyword>
<evidence type="ECO:0000256" key="1">
    <source>
        <dbReference type="SAM" id="Phobius"/>
    </source>
</evidence>
<keyword evidence="3" id="KW-1185">Reference proteome</keyword>
<name>A0A7W9EI69_9SPHN</name>
<organism evidence="2 3">
    <name type="scientific">Sphingomonas yantingensis</name>
    <dbReference type="NCBI Taxonomy" id="1241761"/>
    <lineage>
        <taxon>Bacteria</taxon>
        <taxon>Pseudomonadati</taxon>
        <taxon>Pseudomonadota</taxon>
        <taxon>Alphaproteobacteria</taxon>
        <taxon>Sphingomonadales</taxon>
        <taxon>Sphingomonadaceae</taxon>
        <taxon>Sphingomonas</taxon>
    </lineage>
</organism>
<dbReference type="RefSeq" id="WP_184028099.1">
    <property type="nucleotide sequence ID" value="NZ_JACIJJ010000003.1"/>
</dbReference>
<reference evidence="2 3" key="1">
    <citation type="submission" date="2020-08" db="EMBL/GenBank/DDBJ databases">
        <title>Genomic Encyclopedia of Type Strains, Phase IV (KMG-IV): sequencing the most valuable type-strain genomes for metagenomic binning, comparative biology and taxonomic classification.</title>
        <authorList>
            <person name="Goeker M."/>
        </authorList>
    </citation>
    <scope>NUCLEOTIDE SEQUENCE [LARGE SCALE GENOMIC DNA]</scope>
    <source>
        <strain evidence="2 3">DSM 27244</strain>
    </source>
</reference>
<evidence type="ECO:0000313" key="2">
    <source>
        <dbReference type="EMBL" id="MBB5698819.1"/>
    </source>
</evidence>
<protein>
    <submittedName>
        <fullName evidence="2">Uncharacterized protein</fullName>
    </submittedName>
</protein>
<dbReference type="Proteomes" id="UP000557739">
    <property type="component" value="Unassembled WGS sequence"/>
</dbReference>
<keyword evidence="1" id="KW-0812">Transmembrane</keyword>
<proteinExistence type="predicted"/>
<keyword evidence="1" id="KW-0472">Membrane</keyword>
<comment type="caution">
    <text evidence="2">The sequence shown here is derived from an EMBL/GenBank/DDBJ whole genome shotgun (WGS) entry which is preliminary data.</text>
</comment>
<gene>
    <name evidence="2" type="ORF">FHR19_002174</name>
</gene>
<dbReference type="AlphaFoldDB" id="A0A7W9EI69"/>
<dbReference type="EMBL" id="JACIJJ010000003">
    <property type="protein sequence ID" value="MBB5698819.1"/>
    <property type="molecule type" value="Genomic_DNA"/>
</dbReference>
<evidence type="ECO:0000313" key="3">
    <source>
        <dbReference type="Proteomes" id="UP000557739"/>
    </source>
</evidence>
<accession>A0A7W9EI69</accession>